<dbReference type="PANTHER" id="PTHR34702:SF1">
    <property type="entry name" value="NA(+)_H(+) ANTIPORTER SUBUNIT F"/>
    <property type="match status" value="1"/>
</dbReference>
<dbReference type="GO" id="GO:0005886">
    <property type="term" value="C:plasma membrane"/>
    <property type="evidence" value="ECO:0007669"/>
    <property type="project" value="UniProtKB-SubCell"/>
</dbReference>
<protein>
    <submittedName>
        <fullName evidence="9">Multiple resistance and pH regulation protein F</fullName>
    </submittedName>
</protein>
<evidence type="ECO:0000256" key="7">
    <source>
        <dbReference type="ARBA" id="ARBA00023136"/>
    </source>
</evidence>
<accession>B1I6H1</accession>
<evidence type="ECO:0000256" key="3">
    <source>
        <dbReference type="ARBA" id="ARBA00022448"/>
    </source>
</evidence>
<dbReference type="Proteomes" id="UP000008544">
    <property type="component" value="Chromosome"/>
</dbReference>
<dbReference type="OrthoDB" id="9799958at2"/>
<dbReference type="EMBL" id="CP000860">
    <property type="protein sequence ID" value="ACA60654.1"/>
    <property type="molecule type" value="Genomic_DNA"/>
</dbReference>
<dbReference type="eggNOG" id="COG2212">
    <property type="taxonomic scope" value="Bacteria"/>
</dbReference>
<dbReference type="AlphaFoldDB" id="B1I6H1"/>
<reference evidence="10" key="1">
    <citation type="submission" date="2007-10" db="EMBL/GenBank/DDBJ databases">
        <title>Complete sequence of chromosome of Desulforudis audaxviator MP104C.</title>
        <authorList>
            <person name="Copeland A."/>
            <person name="Lucas S."/>
            <person name="Lapidus A."/>
            <person name="Barry K."/>
            <person name="Glavina del Rio T."/>
            <person name="Dalin E."/>
            <person name="Tice H."/>
            <person name="Bruce D."/>
            <person name="Pitluck S."/>
            <person name="Lowry S.R."/>
            <person name="Larimer F."/>
            <person name="Land M.L."/>
            <person name="Hauser L."/>
            <person name="Kyrpides N."/>
            <person name="Ivanova N.N."/>
            <person name="Richardson P."/>
        </authorList>
    </citation>
    <scope>NUCLEOTIDE SEQUENCE [LARGE SCALE GENOMIC DNA]</scope>
    <source>
        <strain evidence="10">MP104C</strain>
    </source>
</reference>
<comment type="similarity">
    <text evidence="2">Belongs to the CPA3 antiporters (TC 2.A.63) subunit F family.</text>
</comment>
<evidence type="ECO:0000256" key="2">
    <source>
        <dbReference type="ARBA" id="ARBA00009212"/>
    </source>
</evidence>
<keyword evidence="3" id="KW-0813">Transport</keyword>
<evidence type="ECO:0000256" key="6">
    <source>
        <dbReference type="ARBA" id="ARBA00022989"/>
    </source>
</evidence>
<dbReference type="GO" id="GO:0015385">
    <property type="term" value="F:sodium:proton antiporter activity"/>
    <property type="evidence" value="ECO:0007669"/>
    <property type="project" value="TreeGrafter"/>
</dbReference>
<dbReference type="RefSeq" id="WP_012303229.1">
    <property type="nucleotide sequence ID" value="NC_010424.1"/>
</dbReference>
<name>B1I6H1_DESAP</name>
<keyword evidence="7 8" id="KW-0472">Membrane</keyword>
<organism evidence="9 10">
    <name type="scientific">Desulforudis audaxviator (strain MP104C)</name>
    <dbReference type="NCBI Taxonomy" id="477974"/>
    <lineage>
        <taxon>Bacteria</taxon>
        <taxon>Bacillati</taxon>
        <taxon>Bacillota</taxon>
        <taxon>Clostridia</taxon>
        <taxon>Thermoanaerobacterales</taxon>
        <taxon>Candidatus Desulforudaceae</taxon>
        <taxon>Candidatus Desulforudis</taxon>
    </lineage>
</organism>
<evidence type="ECO:0000256" key="1">
    <source>
        <dbReference type="ARBA" id="ARBA00004651"/>
    </source>
</evidence>
<evidence type="ECO:0000256" key="4">
    <source>
        <dbReference type="ARBA" id="ARBA00022475"/>
    </source>
</evidence>
<dbReference type="HOGENOM" id="CLU_125825_2_0_9"/>
<feature type="transmembrane region" description="Helical" evidence="8">
    <location>
        <begin position="34"/>
        <end position="55"/>
    </location>
</feature>
<dbReference type="STRING" id="477974.Daud_2167"/>
<proteinExistence type="inferred from homology"/>
<keyword evidence="4" id="KW-1003">Cell membrane</keyword>
<feature type="transmembrane region" description="Helical" evidence="8">
    <location>
        <begin position="6"/>
        <end position="25"/>
    </location>
</feature>
<keyword evidence="6 8" id="KW-1133">Transmembrane helix</keyword>
<dbReference type="KEGG" id="dau:Daud_2167"/>
<evidence type="ECO:0000313" key="10">
    <source>
        <dbReference type="Proteomes" id="UP000008544"/>
    </source>
</evidence>
<evidence type="ECO:0000313" key="9">
    <source>
        <dbReference type="EMBL" id="ACA60654.1"/>
    </source>
</evidence>
<dbReference type="Pfam" id="PF04066">
    <property type="entry name" value="MrpF_PhaF"/>
    <property type="match status" value="1"/>
</dbReference>
<sequence length="94" mass="10371">MYYFLLALIVAIGALNIVVLFGRIIPGPTVFDRLVGMSIMGTNTIILFLLLGAVWERLDMVVDVALAYTVVGFITLLALAKYFEGKNEEEDVES</sequence>
<dbReference type="PANTHER" id="PTHR34702">
    <property type="entry name" value="NA(+)/H(+) ANTIPORTER SUBUNIT F1"/>
    <property type="match status" value="1"/>
</dbReference>
<reference evidence="9 10" key="2">
    <citation type="journal article" date="2008" name="Science">
        <title>Environmental genomics reveals a single-species ecosystem deep within Earth.</title>
        <authorList>
            <person name="Chivian D."/>
            <person name="Brodie E.L."/>
            <person name="Alm E.J."/>
            <person name="Culley D.E."/>
            <person name="Dehal P.S."/>
            <person name="Desantis T.Z."/>
            <person name="Gihring T.M."/>
            <person name="Lapidus A."/>
            <person name="Lin L.H."/>
            <person name="Lowry S.R."/>
            <person name="Moser D.P."/>
            <person name="Richardson P.M."/>
            <person name="Southam G."/>
            <person name="Wanger G."/>
            <person name="Pratt L.M."/>
            <person name="Andersen G.L."/>
            <person name="Hazen T.C."/>
            <person name="Brockman F.J."/>
            <person name="Arkin A.P."/>
            <person name="Onstott T.C."/>
        </authorList>
    </citation>
    <scope>NUCLEOTIDE SEQUENCE [LARGE SCALE GENOMIC DNA]</scope>
    <source>
        <strain evidence="9 10">MP104C</strain>
    </source>
</reference>
<dbReference type="InterPro" id="IPR007208">
    <property type="entry name" value="MrpF/PhaF-like"/>
</dbReference>
<comment type="subcellular location">
    <subcellularLocation>
        <location evidence="1">Cell membrane</location>
        <topology evidence="1">Multi-pass membrane protein</topology>
    </subcellularLocation>
</comment>
<feature type="transmembrane region" description="Helical" evidence="8">
    <location>
        <begin position="61"/>
        <end position="80"/>
    </location>
</feature>
<evidence type="ECO:0000256" key="8">
    <source>
        <dbReference type="SAM" id="Phobius"/>
    </source>
</evidence>
<gene>
    <name evidence="9" type="ordered locus">Daud_2167</name>
</gene>
<keyword evidence="5 8" id="KW-0812">Transmembrane</keyword>
<keyword evidence="10" id="KW-1185">Reference proteome</keyword>
<evidence type="ECO:0000256" key="5">
    <source>
        <dbReference type="ARBA" id="ARBA00022692"/>
    </source>
</evidence>